<dbReference type="BioCyc" id="CCAL311458:G131R-74-MONOMER"/>
<evidence type="ECO:0000313" key="4">
    <source>
        <dbReference type="EMBL" id="BAJ49938.1"/>
    </source>
</evidence>
<evidence type="ECO:0000256" key="1">
    <source>
        <dbReference type="SAM" id="MobiDB-lite"/>
    </source>
</evidence>
<evidence type="ECO:0008006" key="6">
    <source>
        <dbReference type="Google" id="ProtNLM"/>
    </source>
</evidence>
<keyword evidence="2" id="KW-0812">Transmembrane</keyword>
<dbReference type="EMBL" id="AP011827">
    <property type="protein sequence ID" value="BAJ47109.1"/>
    <property type="molecule type" value="Genomic_DNA"/>
</dbReference>
<evidence type="ECO:0000256" key="2">
    <source>
        <dbReference type="SAM" id="Phobius"/>
    </source>
</evidence>
<dbReference type="Proteomes" id="UP000008120">
    <property type="component" value="Chromosome"/>
</dbReference>
<accession>E6N490</accession>
<proteinExistence type="predicted"/>
<name>E6N490_CALS0</name>
<dbReference type="AlphaFoldDB" id="E6N490"/>
<protein>
    <recommendedName>
        <fullName evidence="6">Zinc ribbon domain-containing protein</fullName>
    </recommendedName>
</protein>
<keyword evidence="2" id="KW-0472">Membrane</keyword>
<dbReference type="KEGG" id="csu:CSUB_C0074"/>
<reference evidence="3 5" key="2">
    <citation type="journal article" date="2011" name="Nucleic Acids Res.">
        <title>Insights into the evolution of Archaea and eukaryotic protein modifier systems revealed by the genome of a novel archaeal group.</title>
        <authorList>
            <person name="Nunoura T."/>
            <person name="Takaki Y."/>
            <person name="Kakuta J."/>
            <person name="Nishi S."/>
            <person name="Sugahara J."/>
            <person name="Kazama H."/>
            <person name="Chee G."/>
            <person name="Hattori M."/>
            <person name="Kanai A."/>
            <person name="Atomi H."/>
            <person name="Takai K."/>
            <person name="Takami H."/>
        </authorList>
    </citation>
    <scope>NUCLEOTIDE SEQUENCE [LARGE SCALE GENOMIC DNA]</scope>
</reference>
<organism evidence="3 5">
    <name type="scientific">Caldiarchaeum subterraneum</name>
    <dbReference type="NCBI Taxonomy" id="311458"/>
    <lineage>
        <taxon>Archaea</taxon>
        <taxon>Nitrososphaerota</taxon>
        <taxon>Candidatus Caldarchaeales</taxon>
        <taxon>Candidatus Caldarchaeaceae</taxon>
        <taxon>Candidatus Caldarchaeum</taxon>
    </lineage>
</organism>
<evidence type="ECO:0000313" key="3">
    <source>
        <dbReference type="EMBL" id="BAJ47109.1"/>
    </source>
</evidence>
<reference evidence="3 5" key="1">
    <citation type="journal article" date="2005" name="Environ. Microbiol.">
        <title>Genetic and functional properties of uncultivated thermophilic crenarchaeotes from a subsurface gold mine as revealed by analysis of genome fragments.</title>
        <authorList>
            <person name="Nunoura T."/>
            <person name="Hirayama H."/>
            <person name="Takami H."/>
            <person name="Oida H."/>
            <person name="Nishi S."/>
            <person name="Shimamura S."/>
            <person name="Suzuki Y."/>
            <person name="Inagaki F."/>
            <person name="Takai K."/>
            <person name="Nealson K.H."/>
            <person name="Horikoshi K."/>
        </authorList>
    </citation>
    <scope>NUCLEOTIDE SEQUENCE [LARGE SCALE GENOMIC DNA]</scope>
</reference>
<gene>
    <name evidence="4" type="ORF">CSUB_C0074</name>
    <name evidence="3" type="ORF">HGMM_F25E12C30</name>
</gene>
<evidence type="ECO:0000313" key="5">
    <source>
        <dbReference type="Proteomes" id="UP000008120"/>
    </source>
</evidence>
<feature type="region of interest" description="Disordered" evidence="1">
    <location>
        <begin position="302"/>
        <end position="321"/>
    </location>
</feature>
<feature type="transmembrane region" description="Helical" evidence="2">
    <location>
        <begin position="269"/>
        <end position="291"/>
    </location>
</feature>
<keyword evidence="2" id="KW-1133">Transmembrane helix</keyword>
<dbReference type="EMBL" id="BA000048">
    <property type="protein sequence ID" value="BAJ49938.1"/>
    <property type="molecule type" value="Genomic_DNA"/>
</dbReference>
<dbReference type="STRING" id="311458.CSUB_C0074"/>
<sequence length="353" mass="37950">MGLRFWAGAGGEEMKLPKIAAVIALLLTVLMFFNSSWAQGSPPPYIQPGLAFVYQLFDQKTQQAENAFQRYIIESVTSQGITISIVSDITQSGRVTVNPNGEFKPGERIDLWIPPGVSAGARFKMMGVDAAVIQTGYDIGQGLKVTVAASTDQSIFWLFIEDGPQPYNQLKGLLLGILFTQKGKGLALVNIEQAGAVTTTSTYSTTTRATTARPVTTTRTAVTGDRTETVVETETVTETVVVTRTVQTVSTYTTTSTSSVSVQAEGPAAGIPLTVAIPVAAVIIGGGIFFVRSRRRPLPPTYPYPAYPPPPPYPSPSPQPPQQFIQPVGACPACRFPLYPGEYMCRRCGYRVA</sequence>